<accession>A0A6J5MA34</accession>
<evidence type="ECO:0000313" key="1">
    <source>
        <dbReference type="EMBL" id="CAB4141906.1"/>
    </source>
</evidence>
<protein>
    <submittedName>
        <fullName evidence="1">Tail completion protein</fullName>
    </submittedName>
</protein>
<gene>
    <name evidence="1" type="ORF">UFOVP428_19</name>
</gene>
<name>A0A6J5MA34_9CAUD</name>
<dbReference type="InterPro" id="IPR053745">
    <property type="entry name" value="Viral_Tail_Comp_sf"/>
</dbReference>
<dbReference type="EMBL" id="LR796397">
    <property type="protein sequence ID" value="CAB4141906.1"/>
    <property type="molecule type" value="Genomic_DNA"/>
</dbReference>
<organism evidence="1">
    <name type="scientific">uncultured Caudovirales phage</name>
    <dbReference type="NCBI Taxonomy" id="2100421"/>
    <lineage>
        <taxon>Viruses</taxon>
        <taxon>Duplodnaviria</taxon>
        <taxon>Heunggongvirae</taxon>
        <taxon>Uroviricota</taxon>
        <taxon>Caudoviricetes</taxon>
        <taxon>Peduoviridae</taxon>
        <taxon>Maltschvirus</taxon>
        <taxon>Maltschvirus maltsch</taxon>
    </lineage>
</organism>
<sequence length="134" mass="14601">MNAVKVAYNIMSSNAALTTLVSSRINPLRIPEGSAFPCISYNLISIVPTPTKSGHSRTDWARVQVSIFGTTYQSAANVATAVRTAFEAVTLPGTFAQVKVQTIEFDAQNELTDDESAFAGVYQITQDYIINYTR</sequence>
<reference evidence="1" key="1">
    <citation type="submission" date="2020-04" db="EMBL/GenBank/DDBJ databases">
        <authorList>
            <person name="Chiriac C."/>
            <person name="Salcher M."/>
            <person name="Ghai R."/>
            <person name="Kavagutti S V."/>
        </authorList>
    </citation>
    <scope>NUCLEOTIDE SEQUENCE</scope>
</reference>
<dbReference type="InterPro" id="IPR021508">
    <property type="entry name" value="Gp17-like"/>
</dbReference>
<dbReference type="Gene3D" id="3.30.2000.30">
    <property type="match status" value="1"/>
</dbReference>
<dbReference type="Pfam" id="PF11367">
    <property type="entry name" value="Tail_completion_gp17"/>
    <property type="match status" value="1"/>
</dbReference>
<proteinExistence type="predicted"/>